<keyword evidence="17" id="KW-0496">Mitochondrion</keyword>
<evidence type="ECO:0000256" key="13">
    <source>
        <dbReference type="ARBA" id="ARBA00022989"/>
    </source>
</evidence>
<dbReference type="GO" id="GO:0005484">
    <property type="term" value="F:SNAP receptor activity"/>
    <property type="evidence" value="ECO:0007669"/>
    <property type="project" value="TreeGrafter"/>
</dbReference>
<dbReference type="EMBL" id="DYDO01000005">
    <property type="protein sequence ID" value="DBA24746.1"/>
    <property type="molecule type" value="Genomic_DNA"/>
</dbReference>
<keyword evidence="20" id="KW-0968">Cytoplasmic vesicle</keyword>
<keyword evidence="10 25" id="KW-0812">Transmembrane</keyword>
<gene>
    <name evidence="27" type="ORF">GDO54_012363</name>
</gene>
<dbReference type="SMART" id="SM00397">
    <property type="entry name" value="t_SNARE"/>
    <property type="match status" value="1"/>
</dbReference>
<dbReference type="GO" id="GO:0031201">
    <property type="term" value="C:SNARE complex"/>
    <property type="evidence" value="ECO:0007669"/>
    <property type="project" value="TreeGrafter"/>
</dbReference>
<dbReference type="GO" id="GO:0030868">
    <property type="term" value="C:smooth endoplasmic reticulum membrane"/>
    <property type="evidence" value="ECO:0007669"/>
    <property type="project" value="UniProtKB-SubCell"/>
</dbReference>
<dbReference type="PANTHER" id="PTHR19957">
    <property type="entry name" value="SYNTAXIN"/>
    <property type="match status" value="1"/>
</dbReference>
<keyword evidence="12" id="KW-0931">ER-Golgi transport</keyword>
<name>A0AAV3A686_PYXAD</name>
<evidence type="ECO:0000256" key="19">
    <source>
        <dbReference type="ARBA" id="ARBA00023228"/>
    </source>
</evidence>
<dbReference type="InterPro" id="IPR028676">
    <property type="entry name" value="STX17_SNARE"/>
</dbReference>
<keyword evidence="15" id="KW-0072">Autophagy</keyword>
<dbReference type="GO" id="GO:0120281">
    <property type="term" value="C:autolysosome membrane"/>
    <property type="evidence" value="ECO:0007669"/>
    <property type="project" value="UniProtKB-SubCell"/>
</dbReference>
<evidence type="ECO:0000256" key="20">
    <source>
        <dbReference type="ARBA" id="ARBA00023329"/>
    </source>
</evidence>
<evidence type="ECO:0000256" key="1">
    <source>
        <dbReference type="ARBA" id="ARBA00004225"/>
    </source>
</evidence>
<comment type="similarity">
    <text evidence="6">Belongs to the syntaxin family.</text>
</comment>
<dbReference type="InterPro" id="IPR059001">
    <property type="entry name" value="STX17_N"/>
</dbReference>
<evidence type="ECO:0000256" key="3">
    <source>
        <dbReference type="ARBA" id="ARBA00004514"/>
    </source>
</evidence>
<evidence type="ECO:0000313" key="27">
    <source>
        <dbReference type="EMBL" id="DBA24746.1"/>
    </source>
</evidence>
<dbReference type="GO" id="GO:0006914">
    <property type="term" value="P:autophagy"/>
    <property type="evidence" value="ECO:0007669"/>
    <property type="project" value="UniProtKB-KW"/>
</dbReference>
<keyword evidence="16" id="KW-0175">Coiled coil</keyword>
<dbReference type="GO" id="GO:0012507">
    <property type="term" value="C:ER to Golgi transport vesicle membrane"/>
    <property type="evidence" value="ECO:0007669"/>
    <property type="project" value="UniProtKB-SubCell"/>
</dbReference>
<dbReference type="GO" id="GO:0006887">
    <property type="term" value="P:exocytosis"/>
    <property type="evidence" value="ECO:0007669"/>
    <property type="project" value="TreeGrafter"/>
</dbReference>
<evidence type="ECO:0000256" key="9">
    <source>
        <dbReference type="ARBA" id="ARBA00022553"/>
    </source>
</evidence>
<comment type="subcellular location">
    <subcellularLocation>
        <location evidence="24">Autolysosome membrane</location>
        <topology evidence="24">Multi-pass membrane protein</topology>
    </subcellularLocation>
    <subcellularLocation>
        <location evidence="3">Cytoplasm</location>
        <location evidence="3">Cytosol</location>
    </subcellularLocation>
    <subcellularLocation>
        <location evidence="5">Cytoplasmic vesicle</location>
        <location evidence="5">COPII-coated vesicle membrane</location>
        <topology evidence="5">Multi-pass membrane protein</topology>
    </subcellularLocation>
    <subcellularLocation>
        <location evidence="4">Cytoplasmic vesicle</location>
        <location evidence="4">Autophagosome membrane</location>
        <topology evidence="4">Multi-pass membrane protein</topology>
    </subcellularLocation>
    <subcellularLocation>
        <location evidence="2">Endoplasmic reticulum-Golgi intermediate compartment membrane</location>
        <topology evidence="2">Multi-pass membrane protein</topology>
    </subcellularLocation>
    <subcellularLocation>
        <location evidence="1">Mitochondrion membrane</location>
        <topology evidence="1">Multi-pass membrane protein</topology>
    </subcellularLocation>
    <subcellularLocation>
        <location evidence="22">Smooth endoplasmic reticulum membrane</location>
        <topology evidence="22">Multi-pass membrane protein</topology>
    </subcellularLocation>
</comment>
<dbReference type="GO" id="GO:0005886">
    <property type="term" value="C:plasma membrane"/>
    <property type="evidence" value="ECO:0007669"/>
    <property type="project" value="TreeGrafter"/>
</dbReference>
<evidence type="ECO:0000256" key="17">
    <source>
        <dbReference type="ARBA" id="ARBA00023128"/>
    </source>
</evidence>
<evidence type="ECO:0000256" key="8">
    <source>
        <dbReference type="ARBA" id="ARBA00022490"/>
    </source>
</evidence>
<keyword evidence="9" id="KW-0597">Phosphoprotein</keyword>
<reference evidence="27" key="1">
    <citation type="thesis" date="2020" institute="ProQuest LLC" country="789 East Eisenhower Parkway, Ann Arbor, MI, USA">
        <title>Comparative Genomics and Chromosome Evolution.</title>
        <authorList>
            <person name="Mudd A.B."/>
        </authorList>
    </citation>
    <scope>NUCLEOTIDE SEQUENCE</scope>
    <source>
        <strain evidence="27">1538</strain>
        <tissue evidence="27">Blood</tissue>
    </source>
</reference>
<evidence type="ECO:0000256" key="7">
    <source>
        <dbReference type="ARBA" id="ARBA00022448"/>
    </source>
</evidence>
<dbReference type="Proteomes" id="UP001181693">
    <property type="component" value="Unassembled WGS sequence"/>
</dbReference>
<evidence type="ECO:0000256" key="6">
    <source>
        <dbReference type="ARBA" id="ARBA00009063"/>
    </source>
</evidence>
<evidence type="ECO:0000256" key="21">
    <source>
        <dbReference type="ARBA" id="ARBA00055921"/>
    </source>
</evidence>
<evidence type="ECO:0000256" key="4">
    <source>
        <dbReference type="ARBA" id="ARBA00004542"/>
    </source>
</evidence>
<dbReference type="InterPro" id="IPR000727">
    <property type="entry name" value="T_SNARE_dom"/>
</dbReference>
<dbReference type="GO" id="GO:0000149">
    <property type="term" value="F:SNARE binding"/>
    <property type="evidence" value="ECO:0007669"/>
    <property type="project" value="TreeGrafter"/>
</dbReference>
<accession>A0AAV3A686</accession>
<evidence type="ECO:0000256" key="18">
    <source>
        <dbReference type="ARBA" id="ARBA00023136"/>
    </source>
</evidence>
<dbReference type="GO" id="GO:0000421">
    <property type="term" value="C:autophagosome membrane"/>
    <property type="evidence" value="ECO:0007669"/>
    <property type="project" value="UniProtKB-SubCell"/>
</dbReference>
<dbReference type="AlphaFoldDB" id="A0AAV3A686"/>
<evidence type="ECO:0000256" key="2">
    <source>
        <dbReference type="ARBA" id="ARBA00004457"/>
    </source>
</evidence>
<dbReference type="SUPFAM" id="SSF47661">
    <property type="entry name" value="t-snare proteins"/>
    <property type="match status" value="1"/>
</dbReference>
<dbReference type="CDD" id="cd15846">
    <property type="entry name" value="SNARE_syntaxin17"/>
    <property type="match status" value="1"/>
</dbReference>
<evidence type="ECO:0000256" key="12">
    <source>
        <dbReference type="ARBA" id="ARBA00022892"/>
    </source>
</evidence>
<keyword evidence="7" id="KW-0813">Transport</keyword>
<evidence type="ECO:0000256" key="15">
    <source>
        <dbReference type="ARBA" id="ARBA00023006"/>
    </source>
</evidence>
<evidence type="ECO:0000256" key="22">
    <source>
        <dbReference type="ARBA" id="ARBA00060365"/>
    </source>
</evidence>
<dbReference type="GO" id="GO:0048278">
    <property type="term" value="P:vesicle docking"/>
    <property type="evidence" value="ECO:0007669"/>
    <property type="project" value="TreeGrafter"/>
</dbReference>
<dbReference type="GO" id="GO:0033116">
    <property type="term" value="C:endoplasmic reticulum-Golgi intermediate compartment membrane"/>
    <property type="evidence" value="ECO:0007669"/>
    <property type="project" value="UniProtKB-SubCell"/>
</dbReference>
<dbReference type="FunFam" id="1.20.5.110:FF:000046">
    <property type="entry name" value="syntaxin-17 isoform X1"/>
    <property type="match status" value="1"/>
</dbReference>
<dbReference type="PROSITE" id="PS50192">
    <property type="entry name" value="T_SNARE"/>
    <property type="match status" value="1"/>
</dbReference>
<dbReference type="GO" id="GO:0006906">
    <property type="term" value="P:vesicle fusion"/>
    <property type="evidence" value="ECO:0007669"/>
    <property type="project" value="TreeGrafter"/>
</dbReference>
<keyword evidence="8" id="KW-0963">Cytoplasm</keyword>
<sequence length="287" mass="31960">MENEQKVPYRCLESAVLKFTKVVIPTDLERLRNNQLNIEKYRKCNSWDKLHKEHINAGRTVQQLRANIKQMETLFLKVRSDDFQALAKVLHPVKNLALDSISSFLEIHSKTGENLLINEASLTQEQNSVSKDFCVGDSEIQINNQFIELQDQIALESWTSLEKDLLDLNDMVNEFSHLVHTQQEKIDSIEDHVNTAAVNVEEGTKNLGKALKYKLSVLPAAGAVIGGLVGGPIGLLVGLKVSGVAAAIGGGLLGFTGGKILQHRKENIEELACNTKDFNQEEEEKFT</sequence>
<feature type="domain" description="T-SNARE coiled-coil homology" evidence="26">
    <location>
        <begin position="156"/>
        <end position="210"/>
    </location>
</feature>
<keyword evidence="18 25" id="KW-0472">Membrane</keyword>
<dbReference type="GO" id="GO:0031966">
    <property type="term" value="C:mitochondrial membrane"/>
    <property type="evidence" value="ECO:0007669"/>
    <property type="project" value="UniProtKB-SubCell"/>
</dbReference>
<comment type="function">
    <text evidence="21">SNAREs, soluble N-ethylmaleimide-sensitive factor-attachment protein receptors, are essential proteins for fusion of cellular membranes. SNAREs localized on opposing membranes assemble to form a trans-SNARE complex, an extended, parallel four alpha-helical bundle that drives membrane fusion. STX17 is a SNARE of the autophagosome involved in autophagy through the direct control of autophagosome membrane fusion with the lysosome membrane. May also play a role in the early secretory pathway where it may maintain the architecture of the endoplasmic reticulum-Golgi intermediate compartment/ERGIC and Golgi and/or regulate transport between the endoplasmic reticulum, the ERGIC and the Golgi.</text>
</comment>
<keyword evidence="13 25" id="KW-1133">Transmembrane helix</keyword>
<evidence type="ECO:0000259" key="26">
    <source>
        <dbReference type="PROSITE" id="PS50192"/>
    </source>
</evidence>
<dbReference type="PANTHER" id="PTHR19957:SF139">
    <property type="entry name" value="SYNTAXIN-17"/>
    <property type="match status" value="1"/>
</dbReference>
<keyword evidence="28" id="KW-1185">Reference proteome</keyword>
<keyword evidence="11" id="KW-0256">Endoplasmic reticulum</keyword>
<dbReference type="GO" id="GO:0006886">
    <property type="term" value="P:intracellular protein transport"/>
    <property type="evidence" value="ECO:0007669"/>
    <property type="project" value="TreeGrafter"/>
</dbReference>
<feature type="transmembrane region" description="Helical" evidence="25">
    <location>
        <begin position="215"/>
        <end position="237"/>
    </location>
</feature>
<evidence type="ECO:0000313" key="28">
    <source>
        <dbReference type="Proteomes" id="UP001181693"/>
    </source>
</evidence>
<dbReference type="Pfam" id="PF26585">
    <property type="entry name" value="STX17_N"/>
    <property type="match status" value="1"/>
</dbReference>
<evidence type="ECO:0000256" key="25">
    <source>
        <dbReference type="SAM" id="Phobius"/>
    </source>
</evidence>
<evidence type="ECO:0000256" key="14">
    <source>
        <dbReference type="ARBA" id="ARBA00022990"/>
    </source>
</evidence>
<comment type="caution">
    <text evidence="27">The sequence shown here is derived from an EMBL/GenBank/DDBJ whole genome shotgun (WGS) entry which is preliminary data.</text>
</comment>
<dbReference type="InterPro" id="IPR010989">
    <property type="entry name" value="SNARE"/>
</dbReference>
<evidence type="ECO:0000256" key="11">
    <source>
        <dbReference type="ARBA" id="ARBA00022824"/>
    </source>
</evidence>
<evidence type="ECO:0000256" key="10">
    <source>
        <dbReference type="ARBA" id="ARBA00022692"/>
    </source>
</evidence>
<evidence type="ECO:0000256" key="24">
    <source>
        <dbReference type="ARBA" id="ARBA00093444"/>
    </source>
</evidence>
<organism evidence="27 28">
    <name type="scientific">Pyxicephalus adspersus</name>
    <name type="common">African bullfrog</name>
    <dbReference type="NCBI Taxonomy" id="30357"/>
    <lineage>
        <taxon>Eukaryota</taxon>
        <taxon>Metazoa</taxon>
        <taxon>Chordata</taxon>
        <taxon>Craniata</taxon>
        <taxon>Vertebrata</taxon>
        <taxon>Euteleostomi</taxon>
        <taxon>Amphibia</taxon>
        <taxon>Batrachia</taxon>
        <taxon>Anura</taxon>
        <taxon>Neobatrachia</taxon>
        <taxon>Ranoidea</taxon>
        <taxon>Pyxicephalidae</taxon>
        <taxon>Pyxicephalinae</taxon>
        <taxon>Pyxicephalus</taxon>
    </lineage>
</organism>
<evidence type="ECO:0000256" key="5">
    <source>
        <dbReference type="ARBA" id="ARBA00004557"/>
    </source>
</evidence>
<dbReference type="InterPro" id="IPR045242">
    <property type="entry name" value="Syntaxin"/>
</dbReference>
<feature type="transmembrane region" description="Helical" evidence="25">
    <location>
        <begin position="243"/>
        <end position="261"/>
    </location>
</feature>
<proteinExistence type="inferred from homology"/>
<dbReference type="Gene3D" id="1.20.5.110">
    <property type="match status" value="1"/>
</dbReference>
<evidence type="ECO:0000256" key="23">
    <source>
        <dbReference type="ARBA" id="ARBA00069804"/>
    </source>
</evidence>
<evidence type="ECO:0000256" key="16">
    <source>
        <dbReference type="ARBA" id="ARBA00023054"/>
    </source>
</evidence>
<keyword evidence="14" id="KW-0007">Acetylation</keyword>
<keyword evidence="19" id="KW-0458">Lysosome</keyword>
<protein>
    <recommendedName>
        <fullName evidence="23">Syntaxin-17</fullName>
    </recommendedName>
</protein>
<dbReference type="GO" id="GO:0005829">
    <property type="term" value="C:cytosol"/>
    <property type="evidence" value="ECO:0007669"/>
    <property type="project" value="UniProtKB-SubCell"/>
</dbReference>